<accession>Q1AWU6</accession>
<dbReference type="Gene3D" id="1.10.40.70">
    <property type="match status" value="1"/>
</dbReference>
<dbReference type="STRING" id="266117.Rxyl_1166"/>
<dbReference type="FunFam" id="3.40.50.300:FF:000398">
    <property type="entry name" value="Type IV pilus assembly ATPase PilB"/>
    <property type="match status" value="1"/>
</dbReference>
<dbReference type="InterPro" id="IPR003593">
    <property type="entry name" value="AAA+_ATPase"/>
</dbReference>
<dbReference type="Pfam" id="PF00437">
    <property type="entry name" value="T2SSE"/>
    <property type="match status" value="1"/>
</dbReference>
<dbReference type="HOGENOM" id="CLU_013446_10_1_11"/>
<dbReference type="CDD" id="cd01129">
    <property type="entry name" value="PulE-GspE-like"/>
    <property type="match status" value="1"/>
</dbReference>
<evidence type="ECO:0000259" key="4">
    <source>
        <dbReference type="PROSITE" id="PS00662"/>
    </source>
</evidence>
<proteinExistence type="inferred from homology"/>
<dbReference type="KEGG" id="rxy:Rxyl_1166"/>
<dbReference type="eggNOG" id="COG2804">
    <property type="taxonomic scope" value="Bacteria"/>
</dbReference>
<keyword evidence="2" id="KW-0547">Nucleotide-binding</keyword>
<keyword evidence="6" id="KW-1185">Reference proteome</keyword>
<dbReference type="PANTHER" id="PTHR30258:SF1">
    <property type="entry name" value="PROTEIN TRANSPORT PROTEIN HOFB HOMOLOG"/>
    <property type="match status" value="1"/>
</dbReference>
<dbReference type="GO" id="GO:0005886">
    <property type="term" value="C:plasma membrane"/>
    <property type="evidence" value="ECO:0007669"/>
    <property type="project" value="TreeGrafter"/>
</dbReference>
<dbReference type="Gene3D" id="3.40.50.300">
    <property type="entry name" value="P-loop containing nucleotide triphosphate hydrolases"/>
    <property type="match status" value="1"/>
</dbReference>
<sequence length="572" mass="62647">MAAGSGTTGGRERNRSVWSLLLSEGSLTEEQLHRAVEAQKHDPRDLGQILVSLGYVSAEELARARARRLGLGYLEPSERDVDPAALGLVPERVLRRHRALPLRLEEGRLVAALADPTDLQALDDLRMLSGYPVTPVVATEEAIRRLQIKLFAVDERVTGILREAELREAREEDDDLDLGAGAGAEERPVIRLVSSILQQAISDGASDIHLEPRPGRLAVRVRVDGLLREVMSIPHRLQSGVISRLKLVSGLDIAERRLPQDGRFSVRIGQQKVDFRVASLPTVHGEKVVLRLLDNSHAAARLPELGLSPELHRRYESVFRRPYGAILVTGPTGSGKSTTLYATLAELNDPRKNIITVEDPVEYRIEGINQIQVNPRIGLSFASALRSILRSDPDVVMIGEIRDHETAKIAVESALTGHLVLATLHTSDAPGALTRLTDMGVEPFLTASAVDCVVAQRLARRLCERCRRPAEVERGLLEGIGFPFQLISEEEASFHRAVGCEWCGGTGYRGRIGVYELMMVDEAVGELVLRRASTAEIARAAEAGGMVRLREDALLKAARGTTTIEEALRTVV</sequence>
<dbReference type="SUPFAM" id="SSF160246">
    <property type="entry name" value="EspE N-terminal domain-like"/>
    <property type="match status" value="1"/>
</dbReference>
<dbReference type="SMART" id="SM00382">
    <property type="entry name" value="AAA"/>
    <property type="match status" value="1"/>
</dbReference>
<dbReference type="InterPro" id="IPR037257">
    <property type="entry name" value="T2SS_E_N_sf"/>
</dbReference>
<feature type="domain" description="Bacterial type II secretion system protein E" evidence="4">
    <location>
        <begin position="389"/>
        <end position="403"/>
    </location>
</feature>
<dbReference type="Gene3D" id="3.30.450.90">
    <property type="match status" value="1"/>
</dbReference>
<evidence type="ECO:0000313" key="6">
    <source>
        <dbReference type="Proteomes" id="UP000006637"/>
    </source>
</evidence>
<gene>
    <name evidence="5" type="ordered locus">Rxyl_1166</name>
</gene>
<evidence type="ECO:0000256" key="1">
    <source>
        <dbReference type="ARBA" id="ARBA00006611"/>
    </source>
</evidence>
<dbReference type="OrthoDB" id="9805147at2"/>
<evidence type="ECO:0000313" key="5">
    <source>
        <dbReference type="EMBL" id="ABG04132.1"/>
    </source>
</evidence>
<dbReference type="GO" id="GO:0016887">
    <property type="term" value="F:ATP hydrolysis activity"/>
    <property type="evidence" value="ECO:0007669"/>
    <property type="project" value="TreeGrafter"/>
</dbReference>
<dbReference type="InterPro" id="IPR007831">
    <property type="entry name" value="T2SS_GspE_N"/>
</dbReference>
<dbReference type="GO" id="GO:0005524">
    <property type="term" value="F:ATP binding"/>
    <property type="evidence" value="ECO:0007669"/>
    <property type="project" value="UniProtKB-KW"/>
</dbReference>
<comment type="similarity">
    <text evidence="1">Belongs to the GSP E family.</text>
</comment>
<dbReference type="InterPro" id="IPR027417">
    <property type="entry name" value="P-loop_NTPase"/>
</dbReference>
<evidence type="ECO:0000256" key="2">
    <source>
        <dbReference type="ARBA" id="ARBA00022741"/>
    </source>
</evidence>
<dbReference type="SUPFAM" id="SSF52540">
    <property type="entry name" value="P-loop containing nucleoside triphosphate hydrolases"/>
    <property type="match status" value="1"/>
</dbReference>
<name>Q1AWU6_RUBXD</name>
<dbReference type="FunFam" id="3.30.450.90:FF:000001">
    <property type="entry name" value="Type II secretion system ATPase GspE"/>
    <property type="match status" value="1"/>
</dbReference>
<dbReference type="PhylomeDB" id="Q1AWU6"/>
<evidence type="ECO:0000256" key="3">
    <source>
        <dbReference type="ARBA" id="ARBA00022840"/>
    </source>
</evidence>
<dbReference type="Gene3D" id="3.30.300.160">
    <property type="entry name" value="Type II secretion system, protein E, N-terminal domain"/>
    <property type="match status" value="1"/>
</dbReference>
<protein>
    <submittedName>
        <fullName evidence="5">Type II secretion system protein E</fullName>
    </submittedName>
</protein>
<dbReference type="Proteomes" id="UP000006637">
    <property type="component" value="Chromosome"/>
</dbReference>
<dbReference type="AlphaFoldDB" id="Q1AWU6"/>
<dbReference type="EMBL" id="CP000386">
    <property type="protein sequence ID" value="ABG04132.1"/>
    <property type="molecule type" value="Genomic_DNA"/>
</dbReference>
<dbReference type="PROSITE" id="PS00662">
    <property type="entry name" value="T2SP_E"/>
    <property type="match status" value="1"/>
</dbReference>
<dbReference type="InterPro" id="IPR001482">
    <property type="entry name" value="T2SS/T4SS_dom"/>
</dbReference>
<dbReference type="PANTHER" id="PTHR30258">
    <property type="entry name" value="TYPE II SECRETION SYSTEM PROTEIN GSPE-RELATED"/>
    <property type="match status" value="1"/>
</dbReference>
<organism evidence="5 6">
    <name type="scientific">Rubrobacter xylanophilus (strain DSM 9941 / JCM 11954 / NBRC 16129 / PRD-1)</name>
    <dbReference type="NCBI Taxonomy" id="266117"/>
    <lineage>
        <taxon>Bacteria</taxon>
        <taxon>Bacillati</taxon>
        <taxon>Actinomycetota</taxon>
        <taxon>Rubrobacteria</taxon>
        <taxon>Rubrobacterales</taxon>
        <taxon>Rubrobacteraceae</taxon>
        <taxon>Rubrobacter</taxon>
    </lineage>
</organism>
<dbReference type="Pfam" id="PF05157">
    <property type="entry name" value="MshEN"/>
    <property type="match status" value="1"/>
</dbReference>
<reference evidence="5 6" key="1">
    <citation type="submission" date="2006-06" db="EMBL/GenBank/DDBJ databases">
        <title>Complete sequence of Rubrobacter xylanophilus DSM 9941.</title>
        <authorList>
            <consortium name="US DOE Joint Genome Institute"/>
            <person name="Copeland A."/>
            <person name="Lucas S."/>
            <person name="Lapidus A."/>
            <person name="Barry K."/>
            <person name="Detter J.C."/>
            <person name="Glavina del Rio T."/>
            <person name="Hammon N."/>
            <person name="Israni S."/>
            <person name="Dalin E."/>
            <person name="Tice H."/>
            <person name="Pitluck S."/>
            <person name="Munk A.C."/>
            <person name="Brettin T."/>
            <person name="Bruce D."/>
            <person name="Han C."/>
            <person name="Tapia R."/>
            <person name="Gilna P."/>
            <person name="Schmutz J."/>
            <person name="Larimer F."/>
            <person name="Land M."/>
            <person name="Hauser L."/>
            <person name="Kyrpides N."/>
            <person name="Lykidis A."/>
            <person name="da Costa M.S."/>
            <person name="Rainey F.A."/>
            <person name="Empadinhas N."/>
            <person name="Jolivet E."/>
            <person name="Battista J.R."/>
            <person name="Richardson P."/>
        </authorList>
    </citation>
    <scope>NUCLEOTIDE SEQUENCE [LARGE SCALE GENOMIC DNA]</scope>
    <source>
        <strain evidence="6">DSM 9941 / NBRC 16129 / PRD-1</strain>
    </source>
</reference>
<dbReference type="RefSeq" id="WP_011564150.1">
    <property type="nucleotide sequence ID" value="NC_008148.1"/>
</dbReference>
<keyword evidence="3" id="KW-0067">ATP-binding</keyword>